<dbReference type="Pfam" id="PF05193">
    <property type="entry name" value="Peptidase_M16_C"/>
    <property type="match status" value="1"/>
</dbReference>
<dbReference type="SUPFAM" id="SSF63411">
    <property type="entry name" value="LuxS/MPP-like metallohydrolase"/>
    <property type="match status" value="2"/>
</dbReference>
<keyword evidence="3" id="KW-1185">Reference proteome</keyword>
<dbReference type="InterPro" id="IPR011249">
    <property type="entry name" value="Metalloenz_LuxS/M16"/>
</dbReference>
<proteinExistence type="predicted"/>
<dbReference type="PANTHER" id="PTHR11851">
    <property type="entry name" value="METALLOPROTEASE"/>
    <property type="match status" value="1"/>
</dbReference>
<name>A0ABY3SPL6_9BACL</name>
<dbReference type="RefSeq" id="WP_235121965.1">
    <property type="nucleotide sequence ID" value="NZ_CP090978.1"/>
</dbReference>
<protein>
    <submittedName>
        <fullName evidence="2">Insulinase family protein</fullName>
    </submittedName>
</protein>
<dbReference type="EMBL" id="CP090978">
    <property type="protein sequence ID" value="UJF35398.1"/>
    <property type="molecule type" value="Genomic_DNA"/>
</dbReference>
<dbReference type="PANTHER" id="PTHR11851:SF186">
    <property type="entry name" value="INACTIVE METALLOPROTEASE YMFF-RELATED"/>
    <property type="match status" value="1"/>
</dbReference>
<evidence type="ECO:0000313" key="3">
    <source>
        <dbReference type="Proteomes" id="UP001649230"/>
    </source>
</evidence>
<dbReference type="Gene3D" id="3.30.830.10">
    <property type="entry name" value="Metalloenzyme, LuxS/M16 peptidase-like"/>
    <property type="match status" value="2"/>
</dbReference>
<evidence type="ECO:0000313" key="2">
    <source>
        <dbReference type="EMBL" id="UJF35398.1"/>
    </source>
</evidence>
<dbReference type="NCBIfam" id="NF047422">
    <property type="entry name" value="YfmF_fam"/>
    <property type="match status" value="1"/>
</dbReference>
<sequence length="426" mass="48776">MKHIQFERSSWNHIRLHVLPTDQFKTFAISVYIGRPLSEETVTSTALTPFVLRRGTENRPVTKQFREYLDDLYGAGFGFDIYKRGDYQIVQLRMDIINDKYVSSNESLLKKGLEFVGETLSRPVLEEGRFRQKYVDAEKATIQKKLEAIINDKIRYAAERCIEEMCKHEPYRLHPLGRIEDLASITADSLYHQYKEWLQNAPIDIYVVGQTTLEEVEAIVKSAFTIEREEDKEYKPSVSSSSAKEVQTVVERLDVNQGKLNMGLRTNISYSDEKYPIALMYNGVLGGYPHSKLFINVREKASLAYYASSRFDGHKGILTLQSGIEIQNYEKAVSIIRQQLEAMERGEITDTEMSQTKAMISNQLREMQDSAFELISFDFNAILSGKERSVPALIEAVQQVDVAAIAQAAKQVQLDTIYFLRDQKGE</sequence>
<organism evidence="2 3">
    <name type="scientific">Paenibacillus hexagrammi</name>
    <dbReference type="NCBI Taxonomy" id="2908839"/>
    <lineage>
        <taxon>Bacteria</taxon>
        <taxon>Bacillati</taxon>
        <taxon>Bacillota</taxon>
        <taxon>Bacilli</taxon>
        <taxon>Bacillales</taxon>
        <taxon>Paenibacillaceae</taxon>
        <taxon>Paenibacillus</taxon>
    </lineage>
</organism>
<dbReference type="Proteomes" id="UP001649230">
    <property type="component" value="Chromosome"/>
</dbReference>
<gene>
    <name evidence="2" type="ORF">L0M14_09995</name>
</gene>
<dbReference type="InterPro" id="IPR007863">
    <property type="entry name" value="Peptidase_M16_C"/>
</dbReference>
<evidence type="ECO:0000259" key="1">
    <source>
        <dbReference type="Pfam" id="PF05193"/>
    </source>
</evidence>
<dbReference type="InterPro" id="IPR050361">
    <property type="entry name" value="MPP/UQCRC_Complex"/>
</dbReference>
<reference evidence="2 3" key="1">
    <citation type="journal article" date="2024" name="Int. J. Syst. Evol. Microbiol.">
        <title>Paenibacillus hexagrammi sp. nov., a novel bacterium isolated from the gut content of Hexagrammos agrammus.</title>
        <authorList>
            <person name="Jung H.K."/>
            <person name="Kim D.G."/>
            <person name="Zin H."/>
            <person name="Park J."/>
            <person name="Jung H."/>
            <person name="Kim Y.O."/>
            <person name="Kong H.J."/>
            <person name="Kim J.W."/>
            <person name="Kim Y.S."/>
        </authorList>
    </citation>
    <scope>NUCLEOTIDE SEQUENCE [LARGE SCALE GENOMIC DNA]</scope>
    <source>
        <strain evidence="2 3">YPD9-1</strain>
    </source>
</reference>
<accession>A0ABY3SPL6</accession>
<feature type="domain" description="Peptidase M16 C-terminal" evidence="1">
    <location>
        <begin position="184"/>
        <end position="358"/>
    </location>
</feature>